<comment type="caution">
    <text evidence="8">The sequence shown here is derived from an EMBL/GenBank/DDBJ whole genome shotgun (WGS) entry which is preliminary data.</text>
</comment>
<evidence type="ECO:0000256" key="6">
    <source>
        <dbReference type="SAM" id="MobiDB-lite"/>
    </source>
</evidence>
<feature type="compositionally biased region" description="Basic and acidic residues" evidence="6">
    <location>
        <begin position="14"/>
        <end position="37"/>
    </location>
</feature>
<dbReference type="GO" id="GO:0008270">
    <property type="term" value="F:zinc ion binding"/>
    <property type="evidence" value="ECO:0007669"/>
    <property type="project" value="UniProtKB-KW"/>
</dbReference>
<keyword evidence="2 5" id="KW-0863">Zinc-finger</keyword>
<keyword evidence="1" id="KW-0479">Metal-binding</keyword>
<evidence type="ECO:0000256" key="5">
    <source>
        <dbReference type="PROSITE-ProRule" id="PRU00091"/>
    </source>
</evidence>
<feature type="domain" description="FYVE-type" evidence="7">
    <location>
        <begin position="138"/>
        <end position="196"/>
    </location>
</feature>
<dbReference type="PROSITE" id="PS50178">
    <property type="entry name" value="ZF_FYVE"/>
    <property type="match status" value="1"/>
</dbReference>
<evidence type="ECO:0000256" key="2">
    <source>
        <dbReference type="ARBA" id="ARBA00022771"/>
    </source>
</evidence>
<protein>
    <recommendedName>
        <fullName evidence="7">FYVE-type domain-containing protein</fullName>
    </recommendedName>
</protein>
<dbReference type="SUPFAM" id="SSF57903">
    <property type="entry name" value="FYVE/PHD zinc finger"/>
    <property type="match status" value="1"/>
</dbReference>
<keyword evidence="9" id="KW-1185">Reference proteome</keyword>
<organism evidence="8 9">
    <name type="scientific">Cloeon dipterum</name>
    <dbReference type="NCBI Taxonomy" id="197152"/>
    <lineage>
        <taxon>Eukaryota</taxon>
        <taxon>Metazoa</taxon>
        <taxon>Ecdysozoa</taxon>
        <taxon>Arthropoda</taxon>
        <taxon>Hexapoda</taxon>
        <taxon>Insecta</taxon>
        <taxon>Pterygota</taxon>
        <taxon>Palaeoptera</taxon>
        <taxon>Ephemeroptera</taxon>
        <taxon>Pisciforma</taxon>
        <taxon>Baetidae</taxon>
        <taxon>Cloeon</taxon>
    </lineage>
</organism>
<dbReference type="InterPro" id="IPR011011">
    <property type="entry name" value="Znf_FYVE_PHD"/>
</dbReference>
<evidence type="ECO:0000256" key="3">
    <source>
        <dbReference type="ARBA" id="ARBA00022833"/>
    </source>
</evidence>
<keyword evidence="3" id="KW-0862">Zinc</keyword>
<name>A0A8S1CA44_9INSE</name>
<dbReference type="InterPro" id="IPR013083">
    <property type="entry name" value="Znf_RING/FYVE/PHD"/>
</dbReference>
<reference evidence="8 9" key="1">
    <citation type="submission" date="2020-04" db="EMBL/GenBank/DDBJ databases">
        <authorList>
            <person name="Alioto T."/>
            <person name="Alioto T."/>
            <person name="Gomez Garrido J."/>
        </authorList>
    </citation>
    <scope>NUCLEOTIDE SEQUENCE [LARGE SCALE GENOMIC DNA]</scope>
</reference>
<dbReference type="EMBL" id="CADEPI010000018">
    <property type="protein sequence ID" value="CAB3364855.1"/>
    <property type="molecule type" value="Genomic_DNA"/>
</dbReference>
<dbReference type="Gene3D" id="3.30.40.10">
    <property type="entry name" value="Zinc/RING finger domain, C3HC4 (zinc finger)"/>
    <property type="match status" value="1"/>
</dbReference>
<sequence length="203" mass="23617">MAETIQKLEEKSAMEVVQRRLAEEENKRKGQMEEAKRVAASSNLEDELRLEREWRLSLERAVEKEKDKFADLDSEMEQLRKELQEANSEIIKLGREKREQDLTLEEMGSQLSQSKLQIIEMREDREKSLKLNAKWAKDSEAVECFACHTAFNLTKRKHHCRSCGEIFCNDCSDNQMPLPSSAKPVRVCDECNLKILSKQSVVR</sequence>
<evidence type="ECO:0000313" key="8">
    <source>
        <dbReference type="EMBL" id="CAB3364855.1"/>
    </source>
</evidence>
<proteinExistence type="predicted"/>
<dbReference type="InterPro" id="IPR000306">
    <property type="entry name" value="Znf_FYVE"/>
</dbReference>
<evidence type="ECO:0000259" key="7">
    <source>
        <dbReference type="PROSITE" id="PS50178"/>
    </source>
</evidence>
<feature type="region of interest" description="Disordered" evidence="6">
    <location>
        <begin position="14"/>
        <end position="42"/>
    </location>
</feature>
<accession>A0A8S1CA44</accession>
<evidence type="ECO:0000313" key="9">
    <source>
        <dbReference type="Proteomes" id="UP000494165"/>
    </source>
</evidence>
<dbReference type="AlphaFoldDB" id="A0A8S1CA44"/>
<evidence type="ECO:0000256" key="4">
    <source>
        <dbReference type="ARBA" id="ARBA00023054"/>
    </source>
</evidence>
<dbReference type="InterPro" id="IPR017455">
    <property type="entry name" value="Znf_FYVE-rel"/>
</dbReference>
<keyword evidence="4" id="KW-0175">Coiled coil</keyword>
<dbReference type="SMART" id="SM00064">
    <property type="entry name" value="FYVE"/>
    <property type="match status" value="1"/>
</dbReference>
<dbReference type="PANTHER" id="PTHR45956:SF6">
    <property type="entry name" value="RUN DOMAIN-CONTAINING PROTEIN"/>
    <property type="match status" value="1"/>
</dbReference>
<dbReference type="Pfam" id="PF01363">
    <property type="entry name" value="FYVE"/>
    <property type="match status" value="1"/>
</dbReference>
<dbReference type="Proteomes" id="UP000494165">
    <property type="component" value="Unassembled WGS sequence"/>
</dbReference>
<dbReference type="OrthoDB" id="79871at2759"/>
<gene>
    <name evidence="8" type="ORF">CLODIP_2_CD12406</name>
</gene>
<evidence type="ECO:0000256" key="1">
    <source>
        <dbReference type="ARBA" id="ARBA00022723"/>
    </source>
</evidence>
<dbReference type="InterPro" id="IPR047335">
    <property type="entry name" value="RUFY1-3"/>
</dbReference>
<dbReference type="GO" id="GO:0005737">
    <property type="term" value="C:cytoplasm"/>
    <property type="evidence" value="ECO:0007669"/>
    <property type="project" value="TreeGrafter"/>
</dbReference>
<dbReference type="CDD" id="cd15721">
    <property type="entry name" value="FYVE_RUFY1_like"/>
    <property type="match status" value="1"/>
</dbReference>
<dbReference type="PANTHER" id="PTHR45956">
    <property type="entry name" value="RUN AND FYVE DOMAIN-CONTAINING PROTEIN 2-LIKE PROTEIN"/>
    <property type="match status" value="1"/>
</dbReference>